<evidence type="ECO:0000259" key="5">
    <source>
        <dbReference type="PROSITE" id="PS51017"/>
    </source>
</evidence>
<evidence type="ECO:0000256" key="2">
    <source>
        <dbReference type="ARBA" id="ARBA00023242"/>
    </source>
</evidence>
<comment type="caution">
    <text evidence="6">The sequence shown here is derived from an EMBL/GenBank/DDBJ whole genome shotgun (WGS) entry which is preliminary data.</text>
</comment>
<keyword evidence="7" id="KW-1185">Reference proteome</keyword>
<dbReference type="EMBL" id="JAXIOK010000005">
    <property type="protein sequence ID" value="KAK4771416.1"/>
    <property type="molecule type" value="Genomic_DNA"/>
</dbReference>
<evidence type="ECO:0000313" key="7">
    <source>
        <dbReference type="Proteomes" id="UP001345219"/>
    </source>
</evidence>
<feature type="domain" description="CCT" evidence="5">
    <location>
        <begin position="224"/>
        <end position="266"/>
    </location>
</feature>
<dbReference type="Pfam" id="PF06203">
    <property type="entry name" value="CCT"/>
    <property type="match status" value="1"/>
</dbReference>
<feature type="signal peptide" evidence="4">
    <location>
        <begin position="1"/>
        <end position="23"/>
    </location>
</feature>
<evidence type="ECO:0000256" key="4">
    <source>
        <dbReference type="SAM" id="SignalP"/>
    </source>
</evidence>
<dbReference type="PANTHER" id="PTHR31319">
    <property type="entry name" value="ZINC FINGER PROTEIN CONSTANS-LIKE 4"/>
    <property type="match status" value="1"/>
</dbReference>
<keyword evidence="4" id="KW-0732">Signal</keyword>
<dbReference type="PANTHER" id="PTHR31319:SF114">
    <property type="entry name" value="OS12G0262400 PROTEIN"/>
    <property type="match status" value="1"/>
</dbReference>
<evidence type="ECO:0000313" key="6">
    <source>
        <dbReference type="EMBL" id="KAK4771416.1"/>
    </source>
</evidence>
<dbReference type="Proteomes" id="UP001345219">
    <property type="component" value="Chromosome 24"/>
</dbReference>
<dbReference type="AlphaFoldDB" id="A0AAN7KQF3"/>
<feature type="chain" id="PRO_5043006758" description="CCT domain-containing protein" evidence="4">
    <location>
        <begin position="24"/>
        <end position="321"/>
    </location>
</feature>
<keyword evidence="2 3" id="KW-0539">Nucleus</keyword>
<dbReference type="GO" id="GO:0009909">
    <property type="term" value="P:regulation of flower development"/>
    <property type="evidence" value="ECO:0007669"/>
    <property type="project" value="InterPro"/>
</dbReference>
<gene>
    <name evidence="6" type="ORF">SAY87_031948</name>
</gene>
<sequence>MKPSYPSMLCFILQLLCVWVTNSWPPSLQVCCQRKAGVDVGALCLSPENLATERGLLEVGVGSKIAMSSEFFTDETELQFLFDDPFLTLGGGDSTLDEVLQSVSLDAHSPSYIGFFEPPPLESCLSLGDTYQCLQPVLRNAAAFSLPSEGFPQSCCFGFGYSQSLPHSYSGESPSQSGKYLMQRSHSTGDLQSFWNSQSPVASEYGSILEEASFKVARYSAEQRKERILKYRAKRTQRNFNKTIKYACRKTLADSRHRIRGRFARNDELICGDVPKAASSTTTDDDDDELSWVGLHEDGPWSCGSPRGIHDGSWASPFPSL</sequence>
<comment type="subcellular location">
    <subcellularLocation>
        <location evidence="1 3">Nucleus</location>
    </subcellularLocation>
</comment>
<dbReference type="InterPro" id="IPR010402">
    <property type="entry name" value="CCT_domain"/>
</dbReference>
<protein>
    <recommendedName>
        <fullName evidence="5">CCT domain-containing protein</fullName>
    </recommendedName>
</protein>
<accession>A0AAN7KQF3</accession>
<reference evidence="6 7" key="1">
    <citation type="journal article" date="2023" name="Hortic Res">
        <title>Pangenome of water caltrop reveals structural variations and asymmetric subgenome divergence after allopolyploidization.</title>
        <authorList>
            <person name="Zhang X."/>
            <person name="Chen Y."/>
            <person name="Wang L."/>
            <person name="Yuan Y."/>
            <person name="Fang M."/>
            <person name="Shi L."/>
            <person name="Lu R."/>
            <person name="Comes H.P."/>
            <person name="Ma Y."/>
            <person name="Chen Y."/>
            <person name="Huang G."/>
            <person name="Zhou Y."/>
            <person name="Zheng Z."/>
            <person name="Qiu Y."/>
        </authorList>
    </citation>
    <scope>NUCLEOTIDE SEQUENCE [LARGE SCALE GENOMIC DNA]</scope>
    <source>
        <tissue evidence="6">Roots</tissue>
    </source>
</reference>
<evidence type="ECO:0000256" key="1">
    <source>
        <dbReference type="ARBA" id="ARBA00004123"/>
    </source>
</evidence>
<organism evidence="6 7">
    <name type="scientific">Trapa incisa</name>
    <dbReference type="NCBI Taxonomy" id="236973"/>
    <lineage>
        <taxon>Eukaryota</taxon>
        <taxon>Viridiplantae</taxon>
        <taxon>Streptophyta</taxon>
        <taxon>Embryophyta</taxon>
        <taxon>Tracheophyta</taxon>
        <taxon>Spermatophyta</taxon>
        <taxon>Magnoliopsida</taxon>
        <taxon>eudicotyledons</taxon>
        <taxon>Gunneridae</taxon>
        <taxon>Pentapetalae</taxon>
        <taxon>rosids</taxon>
        <taxon>malvids</taxon>
        <taxon>Myrtales</taxon>
        <taxon>Lythraceae</taxon>
        <taxon>Trapa</taxon>
    </lineage>
</organism>
<proteinExistence type="predicted"/>
<dbReference type="GO" id="GO:0003700">
    <property type="term" value="F:DNA-binding transcription factor activity"/>
    <property type="evidence" value="ECO:0007669"/>
    <property type="project" value="TreeGrafter"/>
</dbReference>
<dbReference type="InterPro" id="IPR045281">
    <property type="entry name" value="CONSTANS-like"/>
</dbReference>
<evidence type="ECO:0000256" key="3">
    <source>
        <dbReference type="PROSITE-ProRule" id="PRU00357"/>
    </source>
</evidence>
<dbReference type="GO" id="GO:0005634">
    <property type="term" value="C:nucleus"/>
    <property type="evidence" value="ECO:0007669"/>
    <property type="project" value="UniProtKB-SubCell"/>
</dbReference>
<name>A0AAN7KQF3_9MYRT</name>
<dbReference type="PROSITE" id="PS51017">
    <property type="entry name" value="CCT"/>
    <property type="match status" value="1"/>
</dbReference>